<dbReference type="Proteomes" id="UP000094444">
    <property type="component" value="Unassembled WGS sequence"/>
</dbReference>
<evidence type="ECO:0000313" key="6">
    <source>
        <dbReference type="Proteomes" id="UP000094444"/>
    </source>
</evidence>
<dbReference type="OrthoDB" id="1932312at2759"/>
<gene>
    <name evidence="5" type="ORF">DHEL01_v206706</name>
</gene>
<dbReference type="InterPro" id="IPR015943">
    <property type="entry name" value="WD40/YVTN_repeat-like_dom_sf"/>
</dbReference>
<evidence type="ECO:0000256" key="3">
    <source>
        <dbReference type="PROSITE-ProRule" id="PRU00221"/>
    </source>
</evidence>
<sequence>MAAHPPPIKTSQGPRHGPLASRTAQHALIPSLNTRSSSSSTPSPSPSQALTPTPQSNPRGNHNSPTPPPSSTPTPTTATTVVPPTPASAATVRKAPDQFTRQDTAPALAPVPRDKDAHGATAKPSATSIAQPTHSPHSNPGVDPLSQHIFQRTNTESALSRQPRTWGVAPTKPDDNSDPLETIPRQSSDLSGRQNTPLGDVARDKKKGHSFLSRLSMRTTRKARGDVDSIHDSESEFNGESRMDGADARVFSDIIDAGGFIPRHKEPPRYIRIRAHHKKNHEREFNRMFLAQELVGTHPNLDGDDGTQPGSKVPVVTVSVAGAGGRRRERTGGAIWATEFSKDGKYLAAAGKDMVVRMWAVISTPEERRAQEEEEAATCPVGERLSTPVFVERPFRELSGHANEILDLSWSKNNFLLSTSMDKSVRLWHTSRDECLCTFKHKDVVTKVAFHPTDDRFFLAGSLDMTLRLWSIPDKTVAYSVRLPDLITAVAFSPDGKLAIAGLLNGLCMVYETEGLKFHSQIHAKSSRGKNSKGSKITGIQTMTMPLDSGGSGGTEPGGVKIMVSTNDSRIRIYNLKDGSLDVKFKGHENACTQISASFSDDAQYVISGSENRKTFIWKVGAAAIGDSSKRPSESFDAHGDIVTTALFAPVKTRQLLSESGDPIYDLCNPPPVTLMPSDEAAATSSQAAPSEADSQEKVQDLDSSLPAPGLGSKTGYSPAYLARKSHNGGNIIVTSDDQGIIKVFRQDCAFAKRRHESWETGSTFSRKTGGGLGPGVVRSSSLRTRASAGSAAHSRRGSLSTGAGQPGALPPGVAWGAPGTPKLSSDMILSWRRDIEGSGRPQSIAGSIGTPARSERSTSPSKDARPAASGGRANLAADARKQHYATASPRTPAGVSDPPGSPTNSVASGRLRLKTANAVGAKATPNSSLDPTAEEGTVADDQQPREDSPKGKPRPSTARDRKGSKTAEEALTPPPVPSFSFRPADDGSEALRLDPAGASYGFWNLNRWKGLASLRGSNGDGKSNTGAKGHQRTASDAVTPGAGADNAEAISDGPWRKSLAASRSSTMPLSSGADARPRKLSSELMSDSDGGRRSNEDGDHVPCRKCGANKFRSKNIQGSQRLVCGRCGSVAYDETR</sequence>
<keyword evidence="1 3" id="KW-0853">WD repeat</keyword>
<dbReference type="SMART" id="SM00320">
    <property type="entry name" value="WD40"/>
    <property type="match status" value="6"/>
</dbReference>
<dbReference type="EMBL" id="MAVT02000560">
    <property type="protein sequence ID" value="POS74909.1"/>
    <property type="molecule type" value="Genomic_DNA"/>
</dbReference>
<feature type="compositionally biased region" description="Polar residues" evidence="4">
    <location>
        <begin position="184"/>
        <end position="197"/>
    </location>
</feature>
<dbReference type="PROSITE" id="PS50294">
    <property type="entry name" value="WD_REPEATS_REGION"/>
    <property type="match status" value="2"/>
</dbReference>
<feature type="region of interest" description="Disordered" evidence="4">
    <location>
        <begin position="1017"/>
        <end position="1107"/>
    </location>
</feature>
<dbReference type="PROSITE" id="PS50082">
    <property type="entry name" value="WD_REPEATS_2"/>
    <property type="match status" value="3"/>
</dbReference>
<dbReference type="SUPFAM" id="SSF50978">
    <property type="entry name" value="WD40 repeat-like"/>
    <property type="match status" value="1"/>
</dbReference>
<evidence type="ECO:0000256" key="2">
    <source>
        <dbReference type="ARBA" id="ARBA00022737"/>
    </source>
</evidence>
<reference evidence="5" key="1">
    <citation type="submission" date="2017-09" db="EMBL/GenBank/DDBJ databases">
        <title>Polyketide synthases of a Diaporthe helianthi virulent isolate.</title>
        <authorList>
            <person name="Baroncelli R."/>
        </authorList>
    </citation>
    <scope>NUCLEOTIDE SEQUENCE [LARGE SCALE GENOMIC DNA]</scope>
    <source>
        <strain evidence="5">7/96</strain>
    </source>
</reference>
<feature type="compositionally biased region" description="Low complexity" evidence="4">
    <location>
        <begin position="784"/>
        <end position="793"/>
    </location>
</feature>
<feature type="repeat" description="WD" evidence="3">
    <location>
        <begin position="335"/>
        <end position="359"/>
    </location>
</feature>
<feature type="compositionally biased region" description="Polar residues" evidence="4">
    <location>
        <begin position="124"/>
        <end position="138"/>
    </location>
</feature>
<feature type="region of interest" description="Disordered" evidence="4">
    <location>
        <begin position="1"/>
        <end position="211"/>
    </location>
</feature>
<feature type="compositionally biased region" description="Low complexity" evidence="4">
    <location>
        <begin position="30"/>
        <end position="56"/>
    </location>
</feature>
<dbReference type="PANTHER" id="PTHR14221:SF0">
    <property type="entry name" value="WD REPEAT-CONTAINING PROTEIN 44"/>
    <property type="match status" value="1"/>
</dbReference>
<dbReference type="Gene3D" id="2.130.10.10">
    <property type="entry name" value="YVTN repeat-like/Quinoprotein amine dehydrogenase"/>
    <property type="match status" value="1"/>
</dbReference>
<feature type="compositionally biased region" description="Polar residues" evidence="4">
    <location>
        <begin position="1021"/>
        <end position="1037"/>
    </location>
</feature>
<proteinExistence type="predicted"/>
<evidence type="ECO:0000256" key="4">
    <source>
        <dbReference type="SAM" id="MobiDB-lite"/>
    </source>
</evidence>
<feature type="compositionally biased region" description="Basic and acidic residues" evidence="4">
    <location>
        <begin position="958"/>
        <end position="969"/>
    </location>
</feature>
<feature type="repeat" description="WD" evidence="3">
    <location>
        <begin position="398"/>
        <end position="438"/>
    </location>
</feature>
<feature type="compositionally biased region" description="Polar residues" evidence="4">
    <location>
        <begin position="148"/>
        <end position="163"/>
    </location>
</feature>
<protein>
    <submittedName>
        <fullName evidence="5">WD repeat domain-containing protein</fullName>
    </submittedName>
</protein>
<dbReference type="Pfam" id="PF00400">
    <property type="entry name" value="WD40"/>
    <property type="match status" value="4"/>
</dbReference>
<keyword evidence="6" id="KW-1185">Reference proteome</keyword>
<feature type="compositionally biased region" description="Low complexity" evidence="4">
    <location>
        <begin position="73"/>
        <end position="92"/>
    </location>
</feature>
<evidence type="ECO:0000256" key="1">
    <source>
        <dbReference type="ARBA" id="ARBA00022574"/>
    </source>
</evidence>
<comment type="caution">
    <text evidence="5">The sequence shown here is derived from an EMBL/GenBank/DDBJ whole genome shotgun (WGS) entry which is preliminary data.</text>
</comment>
<feature type="repeat" description="WD" evidence="3">
    <location>
        <begin position="438"/>
        <end position="480"/>
    </location>
</feature>
<feature type="region of interest" description="Disordered" evidence="4">
    <location>
        <begin position="836"/>
        <end position="994"/>
    </location>
</feature>
<dbReference type="InParanoid" id="A0A2P5HXF9"/>
<keyword evidence="2" id="KW-0677">Repeat</keyword>
<dbReference type="InterPro" id="IPR001680">
    <property type="entry name" value="WD40_rpt"/>
</dbReference>
<feature type="compositionally biased region" description="Basic and acidic residues" evidence="4">
    <location>
        <begin position="984"/>
        <end position="993"/>
    </location>
</feature>
<accession>A0A2P5HXF9</accession>
<feature type="region of interest" description="Disordered" evidence="4">
    <location>
        <begin position="671"/>
        <end position="713"/>
    </location>
</feature>
<name>A0A2P5HXF9_DIAHE</name>
<dbReference type="InterPro" id="IPR040324">
    <property type="entry name" value="WDR44/Dgr2"/>
</dbReference>
<organism evidence="5 6">
    <name type="scientific">Diaporthe helianthi</name>
    <dbReference type="NCBI Taxonomy" id="158607"/>
    <lineage>
        <taxon>Eukaryota</taxon>
        <taxon>Fungi</taxon>
        <taxon>Dikarya</taxon>
        <taxon>Ascomycota</taxon>
        <taxon>Pezizomycotina</taxon>
        <taxon>Sordariomycetes</taxon>
        <taxon>Sordariomycetidae</taxon>
        <taxon>Diaporthales</taxon>
        <taxon>Diaporthaceae</taxon>
        <taxon>Diaporthe</taxon>
    </lineage>
</organism>
<evidence type="ECO:0000313" key="5">
    <source>
        <dbReference type="EMBL" id="POS74909.1"/>
    </source>
</evidence>
<dbReference type="STRING" id="158607.A0A2P5HXF9"/>
<dbReference type="InterPro" id="IPR036322">
    <property type="entry name" value="WD40_repeat_dom_sf"/>
</dbReference>
<dbReference type="PANTHER" id="PTHR14221">
    <property type="entry name" value="WD REPEAT DOMAIN 44"/>
    <property type="match status" value="1"/>
</dbReference>
<feature type="region of interest" description="Disordered" evidence="4">
    <location>
        <begin position="756"/>
        <end position="821"/>
    </location>
</feature>
<dbReference type="AlphaFoldDB" id="A0A2P5HXF9"/>
<feature type="compositionally biased region" description="Basic and acidic residues" evidence="4">
    <location>
        <begin position="1090"/>
        <end position="1103"/>
    </location>
</feature>